<dbReference type="InterPro" id="IPR013087">
    <property type="entry name" value="Znf_C2H2_type"/>
</dbReference>
<proteinExistence type="predicted"/>
<organism evidence="2 3">
    <name type="scientific">Haloplanus aerogenes</name>
    <dbReference type="NCBI Taxonomy" id="660522"/>
    <lineage>
        <taxon>Archaea</taxon>
        <taxon>Methanobacteriati</taxon>
        <taxon>Methanobacteriota</taxon>
        <taxon>Stenosarchaea group</taxon>
        <taxon>Halobacteria</taxon>
        <taxon>Halobacteriales</taxon>
        <taxon>Haloferacaceae</taxon>
        <taxon>Haloplanus</taxon>
    </lineage>
</organism>
<protein>
    <recommendedName>
        <fullName evidence="1">C2H2-type domain-containing protein</fullName>
    </recommendedName>
</protein>
<evidence type="ECO:0000259" key="1">
    <source>
        <dbReference type="PROSITE" id="PS00028"/>
    </source>
</evidence>
<dbReference type="EMBL" id="REFS01000001">
    <property type="protein sequence ID" value="RMB25625.1"/>
    <property type="molecule type" value="Genomic_DNA"/>
</dbReference>
<reference evidence="2 3" key="1">
    <citation type="journal article" date="2015" name="Stand. Genomic Sci.">
        <title>Genomic Encyclopedia of Bacterial and Archaeal Type Strains, Phase III: the genomes of soil and plant-associated and newly described type strains.</title>
        <authorList>
            <person name="Whitman W.B."/>
            <person name="Woyke T."/>
            <person name="Klenk H.P."/>
            <person name="Zhou Y."/>
            <person name="Lilburn T.G."/>
            <person name="Beck B.J."/>
            <person name="De Vos P."/>
            <person name="Vandamme P."/>
            <person name="Eisen J.A."/>
            <person name="Garrity G."/>
            <person name="Hugenholtz P."/>
            <person name="Kyrpides N.C."/>
        </authorList>
    </citation>
    <scope>NUCLEOTIDE SEQUENCE [LARGE SCALE GENOMIC DNA]</scope>
    <source>
        <strain evidence="2 3">CGMCC 1.10124</strain>
    </source>
</reference>
<comment type="caution">
    <text evidence="2">The sequence shown here is derived from an EMBL/GenBank/DDBJ whole genome shotgun (WGS) entry which is preliminary data.</text>
</comment>
<name>A0A3M0DUY4_9EURY</name>
<sequence>MNKGEGTGCPLCARAVEGRTELRIHLMVEHRKSTVIDEYVERLGQQVVAP</sequence>
<dbReference type="RefSeq" id="WP_158601134.1">
    <property type="nucleotide sequence ID" value="NZ_CP034145.1"/>
</dbReference>
<evidence type="ECO:0000313" key="2">
    <source>
        <dbReference type="EMBL" id="RMB25625.1"/>
    </source>
</evidence>
<dbReference type="Proteomes" id="UP000277326">
    <property type="component" value="Unassembled WGS sequence"/>
</dbReference>
<dbReference type="GeneID" id="44638279"/>
<gene>
    <name evidence="2" type="ORF">ATH50_0722</name>
</gene>
<dbReference type="PROSITE" id="PS00028">
    <property type="entry name" value="ZINC_FINGER_C2H2_1"/>
    <property type="match status" value="1"/>
</dbReference>
<dbReference type="AlphaFoldDB" id="A0A3M0DUY4"/>
<feature type="domain" description="C2H2-type" evidence="1">
    <location>
        <begin position="9"/>
        <end position="30"/>
    </location>
</feature>
<accession>A0A3M0DUY4</accession>
<dbReference type="OrthoDB" id="205766at2157"/>
<evidence type="ECO:0000313" key="3">
    <source>
        <dbReference type="Proteomes" id="UP000277326"/>
    </source>
</evidence>